<dbReference type="GO" id="GO:0006913">
    <property type="term" value="P:nucleocytoplasmic transport"/>
    <property type="evidence" value="ECO:0007669"/>
    <property type="project" value="UniProtKB-UniRule"/>
</dbReference>
<evidence type="ECO:0000313" key="3">
    <source>
        <dbReference type="Ensembl" id="ENSAOWP00000027956.1"/>
    </source>
</evidence>
<evidence type="ECO:0000313" key="4">
    <source>
        <dbReference type="Proteomes" id="UP000694424"/>
    </source>
</evidence>
<keyword evidence="1" id="KW-0539">Nucleus</keyword>
<dbReference type="InterPro" id="IPR045875">
    <property type="entry name" value="NTF2"/>
</dbReference>
<keyword evidence="1" id="KW-0813">Transport</keyword>
<organism evidence="3 4">
    <name type="scientific">Apteryx owenii</name>
    <name type="common">Little spotted kiwi</name>
    <dbReference type="NCBI Taxonomy" id="8824"/>
    <lineage>
        <taxon>Eukaryota</taxon>
        <taxon>Metazoa</taxon>
        <taxon>Chordata</taxon>
        <taxon>Craniata</taxon>
        <taxon>Vertebrata</taxon>
        <taxon>Euteleostomi</taxon>
        <taxon>Archelosauria</taxon>
        <taxon>Archosauria</taxon>
        <taxon>Dinosauria</taxon>
        <taxon>Saurischia</taxon>
        <taxon>Theropoda</taxon>
        <taxon>Coelurosauria</taxon>
        <taxon>Aves</taxon>
        <taxon>Palaeognathae</taxon>
        <taxon>Apterygiformes</taxon>
        <taxon>Apterygidae</taxon>
        <taxon>Apteryx</taxon>
    </lineage>
</organism>
<reference evidence="3" key="2">
    <citation type="submission" date="2025-09" db="UniProtKB">
        <authorList>
            <consortium name="Ensembl"/>
        </authorList>
    </citation>
    <scope>IDENTIFICATION</scope>
</reference>
<dbReference type="GO" id="GO:0005737">
    <property type="term" value="C:cytoplasm"/>
    <property type="evidence" value="ECO:0007669"/>
    <property type="project" value="UniProtKB-SubCell"/>
</dbReference>
<name>A0A8B9QJ43_APTOW</name>
<comment type="function">
    <text evidence="1">Has a role in nuclear-cytoplasmic transport of proteins and mRNAs.</text>
</comment>
<dbReference type="InterPro" id="IPR032710">
    <property type="entry name" value="NTF2-like_dom_sf"/>
</dbReference>
<sequence>MAEKTTWKQVGISFVHLYYQHFNVNIQLSALCYTDTTIFCFQKRLQFQKIQHSITSQDHPPASDNCILSMVVGQLKIDDDPVVGFHQLFALRNTKDNWM</sequence>
<dbReference type="GO" id="GO:0015031">
    <property type="term" value="P:protein transport"/>
    <property type="evidence" value="ECO:0007669"/>
    <property type="project" value="UniProtKB-KW"/>
</dbReference>
<keyword evidence="1" id="KW-0653">Protein transport</keyword>
<keyword evidence="4" id="KW-1185">Reference proteome</keyword>
<comment type="subcellular location">
    <subcellularLocation>
        <location evidence="1">Cytoplasm</location>
    </subcellularLocation>
    <subcellularLocation>
        <location evidence="1">Nucleus</location>
    </subcellularLocation>
</comment>
<keyword evidence="1" id="KW-0963">Cytoplasm</keyword>
<dbReference type="AlphaFoldDB" id="A0A8B9QJ43"/>
<accession>A0A8B9QJ43</accession>
<reference evidence="3" key="1">
    <citation type="submission" date="2025-08" db="UniProtKB">
        <authorList>
            <consortium name="Ensembl"/>
        </authorList>
    </citation>
    <scope>IDENTIFICATION</scope>
</reference>
<protein>
    <recommendedName>
        <fullName evidence="2">Nuclear transport factor 2 domain-containing protein</fullName>
    </recommendedName>
</protein>
<feature type="domain" description="Nuclear transport factor 2" evidence="2">
    <location>
        <begin position="38"/>
        <end position="98"/>
    </location>
</feature>
<dbReference type="SUPFAM" id="SSF54427">
    <property type="entry name" value="NTF2-like"/>
    <property type="match status" value="1"/>
</dbReference>
<evidence type="ECO:0000259" key="2">
    <source>
        <dbReference type="Pfam" id="PF02136"/>
    </source>
</evidence>
<dbReference type="InterPro" id="IPR002075">
    <property type="entry name" value="NTF2_dom"/>
</dbReference>
<dbReference type="GO" id="GO:0051028">
    <property type="term" value="P:mRNA transport"/>
    <property type="evidence" value="ECO:0007669"/>
    <property type="project" value="UniProtKB-UniRule"/>
</dbReference>
<proteinExistence type="predicted"/>
<dbReference type="Pfam" id="PF02136">
    <property type="entry name" value="NTF2"/>
    <property type="match status" value="1"/>
</dbReference>
<evidence type="ECO:0000256" key="1">
    <source>
        <dbReference type="RuleBase" id="RU369002"/>
    </source>
</evidence>
<dbReference type="Ensembl" id="ENSAOWT00000031678.1">
    <property type="protein sequence ID" value="ENSAOWP00000027956.1"/>
    <property type="gene ID" value="ENSAOWG00000018829.1"/>
</dbReference>
<dbReference type="Proteomes" id="UP000694424">
    <property type="component" value="Unplaced"/>
</dbReference>
<dbReference type="GO" id="GO:0005634">
    <property type="term" value="C:nucleus"/>
    <property type="evidence" value="ECO:0007669"/>
    <property type="project" value="UniProtKB-SubCell"/>
</dbReference>
<dbReference type="Gene3D" id="3.10.450.50">
    <property type="match status" value="1"/>
</dbReference>
<dbReference type="PANTHER" id="PTHR12612">
    <property type="entry name" value="NUCLEAR TRANSPORT FACTOR 2"/>
    <property type="match status" value="1"/>
</dbReference>